<dbReference type="PANTHER" id="PTHR41533:SF2">
    <property type="entry name" value="BLR7131 PROTEIN"/>
    <property type="match status" value="1"/>
</dbReference>
<dbReference type="Gene3D" id="2.40.440.10">
    <property type="entry name" value="L,D-transpeptidase catalytic domain-like"/>
    <property type="match status" value="1"/>
</dbReference>
<dbReference type="GO" id="GO:0009252">
    <property type="term" value="P:peptidoglycan biosynthetic process"/>
    <property type="evidence" value="ECO:0007669"/>
    <property type="project" value="UniProtKB-KW"/>
</dbReference>
<keyword evidence="4 7" id="KW-0133">Cell shape</keyword>
<dbReference type="InterPro" id="IPR038063">
    <property type="entry name" value="Transpep_catalytic_dom"/>
</dbReference>
<dbReference type="InterPro" id="IPR002477">
    <property type="entry name" value="Peptidoglycan-bd-like"/>
</dbReference>
<dbReference type="GO" id="GO:0016740">
    <property type="term" value="F:transferase activity"/>
    <property type="evidence" value="ECO:0007669"/>
    <property type="project" value="UniProtKB-KW"/>
</dbReference>
<evidence type="ECO:0000256" key="3">
    <source>
        <dbReference type="ARBA" id="ARBA00022679"/>
    </source>
</evidence>
<dbReference type="PROSITE" id="PS51257">
    <property type="entry name" value="PROKAR_LIPOPROTEIN"/>
    <property type="match status" value="1"/>
</dbReference>
<dbReference type="GO" id="GO:0008360">
    <property type="term" value="P:regulation of cell shape"/>
    <property type="evidence" value="ECO:0007669"/>
    <property type="project" value="UniProtKB-UniRule"/>
</dbReference>
<evidence type="ECO:0000256" key="5">
    <source>
        <dbReference type="ARBA" id="ARBA00022984"/>
    </source>
</evidence>
<dbReference type="PANTHER" id="PTHR41533">
    <property type="entry name" value="L,D-TRANSPEPTIDASE HI_1667-RELATED"/>
    <property type="match status" value="1"/>
</dbReference>
<name>A0AAE3SKY2_9BACT</name>
<feature type="active site" description="Proton donor/acceptor" evidence="7">
    <location>
        <position position="437"/>
    </location>
</feature>
<dbReference type="Pfam" id="PF20142">
    <property type="entry name" value="Scaffold"/>
    <property type="match status" value="1"/>
</dbReference>
<dbReference type="Pfam" id="PF03734">
    <property type="entry name" value="YkuD"/>
    <property type="match status" value="1"/>
</dbReference>
<accession>A0AAE3SKY2</accession>
<dbReference type="InterPro" id="IPR045380">
    <property type="entry name" value="LD_TPept_scaffold_dom"/>
</dbReference>
<sequence>MIRNTIYIILFAILFSCSGKKNVIHSPGNEKKKTVYFPENEISDSIVHQLNTLGDSTIISIYKNFSNKLIWKNDSSIQQGINWLKNSRYEGLNPLNFNIVEIDSLYQALKKDSSKYISNYARLDIELTLNIRKCGYRKRFSPINPLNYHKGWNYKSPKPLPHDTIWVNMVKHGKTAHLNSFFAPKHPLYTQLAKELKNIYESKTKHPTEEITDPGFLIQKGDSNQYVLPIKRQLLNICRDSAISMVFDEELSIALKKFQAKHGLEPDGIAGKQTYHYLQWKPTLYIGIIKANIERLRWFENDQFTQGIFINIPFQTLEFMQHDSCMFKTKVIVGKFKNQTEVFTSDINYLVFNPCWTIPQSISTTQILRGAQKDSLYLQNRNMFICTNGTEVPIDSIDFSQYSSSNFPFKVFQRTSPSNALGKVKFMFKNRFSIYLHDTPQQKLFKKPVRTFSHGCIRVENALQLAEFSLNKIDKQNILTSNYLKKGFPVKVFYNKPIPIHITYFTCWFNPTYNEIIYGKDVYLKDYKLINDLKLLR</sequence>
<dbReference type="GO" id="GO:0071555">
    <property type="term" value="P:cell wall organization"/>
    <property type="evidence" value="ECO:0007669"/>
    <property type="project" value="UniProtKB-UniRule"/>
</dbReference>
<reference evidence="9" key="1">
    <citation type="submission" date="2022-10" db="EMBL/GenBank/DDBJ databases">
        <authorList>
            <person name="Yu W.X."/>
        </authorList>
    </citation>
    <scope>NUCLEOTIDE SEQUENCE</scope>
    <source>
        <strain evidence="9">D04</strain>
    </source>
</reference>
<dbReference type="InterPro" id="IPR036365">
    <property type="entry name" value="PGBD-like_sf"/>
</dbReference>
<evidence type="ECO:0000256" key="2">
    <source>
        <dbReference type="ARBA" id="ARBA00005992"/>
    </source>
</evidence>
<evidence type="ECO:0000256" key="6">
    <source>
        <dbReference type="ARBA" id="ARBA00023316"/>
    </source>
</evidence>
<evidence type="ECO:0000256" key="1">
    <source>
        <dbReference type="ARBA" id="ARBA00004752"/>
    </source>
</evidence>
<evidence type="ECO:0000259" key="8">
    <source>
        <dbReference type="PROSITE" id="PS52029"/>
    </source>
</evidence>
<dbReference type="RefSeq" id="WP_301200997.1">
    <property type="nucleotide sequence ID" value="NZ_JAPDPI010000035.1"/>
</dbReference>
<dbReference type="InterPro" id="IPR052905">
    <property type="entry name" value="LD-transpeptidase_YkuD-like"/>
</dbReference>
<evidence type="ECO:0000256" key="7">
    <source>
        <dbReference type="PROSITE-ProRule" id="PRU01373"/>
    </source>
</evidence>
<feature type="domain" description="L,D-TPase catalytic" evidence="8">
    <location>
        <begin position="306"/>
        <end position="493"/>
    </location>
</feature>
<organism evidence="9 10">
    <name type="scientific">Plebeiibacterium marinum</name>
    <dbReference type="NCBI Taxonomy" id="2992111"/>
    <lineage>
        <taxon>Bacteria</taxon>
        <taxon>Pseudomonadati</taxon>
        <taxon>Bacteroidota</taxon>
        <taxon>Bacteroidia</taxon>
        <taxon>Marinilabiliales</taxon>
        <taxon>Marinilabiliaceae</taxon>
        <taxon>Plebeiibacterium</taxon>
    </lineage>
</organism>
<keyword evidence="10" id="KW-1185">Reference proteome</keyword>
<keyword evidence="6 7" id="KW-0961">Cell wall biogenesis/degradation</keyword>
<keyword evidence="5 7" id="KW-0573">Peptidoglycan synthesis</keyword>
<gene>
    <name evidence="9" type="ORF">OM074_15330</name>
</gene>
<dbReference type="EMBL" id="JAPDPI010000035">
    <property type="protein sequence ID" value="MCW3807008.1"/>
    <property type="molecule type" value="Genomic_DNA"/>
</dbReference>
<dbReference type="SUPFAM" id="SSF141523">
    <property type="entry name" value="L,D-transpeptidase catalytic domain-like"/>
    <property type="match status" value="1"/>
</dbReference>
<evidence type="ECO:0000313" key="10">
    <source>
        <dbReference type="Proteomes" id="UP001207408"/>
    </source>
</evidence>
<dbReference type="InterPro" id="IPR036366">
    <property type="entry name" value="PGBDSf"/>
</dbReference>
<dbReference type="PROSITE" id="PS52029">
    <property type="entry name" value="LD_TPASE"/>
    <property type="match status" value="1"/>
</dbReference>
<keyword evidence="3" id="KW-0808">Transferase</keyword>
<feature type="active site" description="Nucleophile" evidence="7">
    <location>
        <position position="456"/>
    </location>
</feature>
<dbReference type="AlphaFoldDB" id="A0AAE3SKY2"/>
<proteinExistence type="inferred from homology"/>
<comment type="caution">
    <text evidence="9">The sequence shown here is derived from an EMBL/GenBank/DDBJ whole genome shotgun (WGS) entry which is preliminary data.</text>
</comment>
<dbReference type="SUPFAM" id="SSF47090">
    <property type="entry name" value="PGBD-like"/>
    <property type="match status" value="1"/>
</dbReference>
<comment type="pathway">
    <text evidence="1 7">Cell wall biogenesis; peptidoglycan biosynthesis.</text>
</comment>
<dbReference type="CDD" id="cd16913">
    <property type="entry name" value="YkuD_like"/>
    <property type="match status" value="1"/>
</dbReference>
<dbReference type="InterPro" id="IPR005490">
    <property type="entry name" value="LD_TPept_cat_dom"/>
</dbReference>
<comment type="similarity">
    <text evidence="2">Belongs to the YkuD family.</text>
</comment>
<dbReference type="Pfam" id="PF01471">
    <property type="entry name" value="PG_binding_1"/>
    <property type="match status" value="1"/>
</dbReference>
<dbReference type="Gene3D" id="1.10.101.10">
    <property type="entry name" value="PGBD-like superfamily/PGBD"/>
    <property type="match status" value="1"/>
</dbReference>
<dbReference type="Proteomes" id="UP001207408">
    <property type="component" value="Unassembled WGS sequence"/>
</dbReference>
<dbReference type="GO" id="GO:0004180">
    <property type="term" value="F:carboxypeptidase activity"/>
    <property type="evidence" value="ECO:0007669"/>
    <property type="project" value="UniProtKB-ARBA"/>
</dbReference>
<evidence type="ECO:0000256" key="4">
    <source>
        <dbReference type="ARBA" id="ARBA00022960"/>
    </source>
</evidence>
<protein>
    <submittedName>
        <fullName evidence="9">L,D-transpeptidase family protein</fullName>
    </submittedName>
</protein>
<evidence type="ECO:0000313" key="9">
    <source>
        <dbReference type="EMBL" id="MCW3807008.1"/>
    </source>
</evidence>